<dbReference type="Proteomes" id="UP001219355">
    <property type="component" value="Chromosome 2"/>
</dbReference>
<name>A0AAF0IGI3_9EURO</name>
<feature type="transmembrane region" description="Helical" evidence="1">
    <location>
        <begin position="63"/>
        <end position="80"/>
    </location>
</feature>
<dbReference type="EMBL" id="CP120628">
    <property type="protein sequence ID" value="WEW57025.1"/>
    <property type="molecule type" value="Genomic_DNA"/>
</dbReference>
<feature type="chain" id="PRO_5042245582" evidence="2">
    <location>
        <begin position="24"/>
        <end position="465"/>
    </location>
</feature>
<dbReference type="AlphaFoldDB" id="A0AAF0IGI3"/>
<accession>A0AAF0IGI3</accession>
<keyword evidence="2" id="KW-0732">Signal</keyword>
<evidence type="ECO:0000313" key="4">
    <source>
        <dbReference type="Proteomes" id="UP001219355"/>
    </source>
</evidence>
<feature type="transmembrane region" description="Helical" evidence="1">
    <location>
        <begin position="230"/>
        <end position="248"/>
    </location>
</feature>
<sequence length="465" mass="51321">MSRCRSFLLCMIFLLCILSPTIPASPTRTVPSQLVYRDLVKPSNIPKGHNDTVICVYPISGQYGLLPRLVYYITLVLGIVGRYQRWLVMGALASALSYAGATAIHMLALPTSRTPVFDLDILAAWAVLTTGCLAFAALVHWSSALRHSEGRIVIILWGALVGIGCITGRSLLLDVHSDAEPACRSSAGDLLTSRSELASPKFNCTYKCFDAKSPMRQTNEVTAIPTNQLLGTYANLGVVLLVPILAAAQKALTFNLTPHTPSQACTSLVMVYVNSSLNLRLSQSTYNAACESWYGGYILLFHYARKARFKLGVKKRLVTLIVFPLIFLDLLFDLTAAPLFIANIIFNELNLLKTDLPMEEGYSSVGQWSPIVSAVLVLIASLINRFVSWWKTKKQLGKRPPPEKEETQFATPLCQRFPLTSAGYFGMQENGVVIQKLAPQETLRIDPEIELKPSPPAHIRERSFM</sequence>
<reference evidence="3" key="1">
    <citation type="submission" date="2023-03" db="EMBL/GenBank/DDBJ databases">
        <title>Emydomyces testavorans Genome Sequence.</title>
        <authorList>
            <person name="Hoyer L."/>
        </authorList>
    </citation>
    <scope>NUCLEOTIDE SEQUENCE</scope>
    <source>
        <strain evidence="3">16-2883</strain>
    </source>
</reference>
<feature type="transmembrane region" description="Helical" evidence="1">
    <location>
        <begin position="87"/>
        <end position="109"/>
    </location>
</feature>
<organism evidence="3 4">
    <name type="scientific">Emydomyces testavorans</name>
    <dbReference type="NCBI Taxonomy" id="2070801"/>
    <lineage>
        <taxon>Eukaryota</taxon>
        <taxon>Fungi</taxon>
        <taxon>Dikarya</taxon>
        <taxon>Ascomycota</taxon>
        <taxon>Pezizomycotina</taxon>
        <taxon>Eurotiomycetes</taxon>
        <taxon>Eurotiomycetidae</taxon>
        <taxon>Onygenales</taxon>
        <taxon>Nannizziopsiaceae</taxon>
        <taxon>Emydomyces</taxon>
    </lineage>
</organism>
<feature type="transmembrane region" description="Helical" evidence="1">
    <location>
        <begin position="317"/>
        <end position="346"/>
    </location>
</feature>
<evidence type="ECO:0000256" key="2">
    <source>
        <dbReference type="SAM" id="SignalP"/>
    </source>
</evidence>
<feature type="signal peptide" evidence="2">
    <location>
        <begin position="1"/>
        <end position="23"/>
    </location>
</feature>
<proteinExistence type="predicted"/>
<keyword evidence="1" id="KW-0812">Transmembrane</keyword>
<evidence type="ECO:0000313" key="3">
    <source>
        <dbReference type="EMBL" id="WEW57025.1"/>
    </source>
</evidence>
<feature type="transmembrane region" description="Helical" evidence="1">
    <location>
        <begin position="153"/>
        <end position="172"/>
    </location>
</feature>
<evidence type="ECO:0000256" key="1">
    <source>
        <dbReference type="SAM" id="Phobius"/>
    </source>
</evidence>
<keyword evidence="4" id="KW-1185">Reference proteome</keyword>
<protein>
    <submittedName>
        <fullName evidence="3">Uncharacterized protein</fullName>
    </submittedName>
</protein>
<keyword evidence="1" id="KW-0472">Membrane</keyword>
<feature type="transmembrane region" description="Helical" evidence="1">
    <location>
        <begin position="121"/>
        <end position="141"/>
    </location>
</feature>
<keyword evidence="1" id="KW-1133">Transmembrane helix</keyword>
<gene>
    <name evidence="3" type="ORF">PRK78_002484</name>
</gene>
<feature type="transmembrane region" description="Helical" evidence="1">
    <location>
        <begin position="366"/>
        <end position="387"/>
    </location>
</feature>